<dbReference type="Proteomes" id="UP000008370">
    <property type="component" value="Unassembled WGS sequence"/>
</dbReference>
<protein>
    <submittedName>
        <fullName evidence="1">Uncharacterized protein</fullName>
    </submittedName>
</protein>
<dbReference type="EMBL" id="JH930468">
    <property type="protein sequence ID" value="EKM60445.1"/>
    <property type="molecule type" value="Genomic_DNA"/>
</dbReference>
<keyword evidence="2" id="KW-1185">Reference proteome</keyword>
<reference evidence="1 2" key="1">
    <citation type="journal article" date="2012" name="BMC Genomics">
        <title>Comparative genomics of the white-rot fungi, Phanerochaete carnosa and P. chrysosporium, to elucidate the genetic basis of the distinct wood types they colonize.</title>
        <authorList>
            <person name="Suzuki H."/>
            <person name="MacDonald J."/>
            <person name="Syed K."/>
            <person name="Salamov A."/>
            <person name="Hori C."/>
            <person name="Aerts A."/>
            <person name="Henrissat B."/>
            <person name="Wiebenga A."/>
            <person name="vanKuyk P.A."/>
            <person name="Barry K."/>
            <person name="Lindquist E."/>
            <person name="LaButti K."/>
            <person name="Lapidus A."/>
            <person name="Lucas S."/>
            <person name="Coutinho P."/>
            <person name="Gong Y."/>
            <person name="Samejima M."/>
            <person name="Mahadevan R."/>
            <person name="Abou-Zaid M."/>
            <person name="de Vries R.P."/>
            <person name="Igarashi K."/>
            <person name="Yadav J.S."/>
            <person name="Grigoriev I.V."/>
            <person name="Master E.R."/>
        </authorList>
    </citation>
    <scope>NUCLEOTIDE SEQUENCE [LARGE SCALE GENOMIC DNA]</scope>
    <source>
        <strain evidence="1 2">HHB-10118-sp</strain>
    </source>
</reference>
<dbReference type="RefSeq" id="XP_007389904.1">
    <property type="nucleotide sequence ID" value="XM_007389842.1"/>
</dbReference>
<dbReference type="KEGG" id="pco:PHACADRAFT_246391"/>
<gene>
    <name evidence="1" type="ORF">PHACADRAFT_246391</name>
</gene>
<accession>K5WLZ2</accession>
<organism evidence="1 2">
    <name type="scientific">Phanerochaete carnosa (strain HHB-10118-sp)</name>
    <name type="common">White-rot fungus</name>
    <name type="synonym">Peniophora carnosa</name>
    <dbReference type="NCBI Taxonomy" id="650164"/>
    <lineage>
        <taxon>Eukaryota</taxon>
        <taxon>Fungi</taxon>
        <taxon>Dikarya</taxon>
        <taxon>Basidiomycota</taxon>
        <taxon>Agaricomycotina</taxon>
        <taxon>Agaricomycetes</taxon>
        <taxon>Polyporales</taxon>
        <taxon>Phanerochaetaceae</taxon>
        <taxon>Phanerochaete</taxon>
    </lineage>
</organism>
<sequence>MCWGEAMDITHSATGERPTLGLVKKIHVQNEVLPDHYSEYHSGEVVKVIQCRPAAHMGDVTCMSYGPLYRVPRLVWAS</sequence>
<proteinExistence type="predicted"/>
<dbReference type="HOGENOM" id="CLU_2622805_0_0_1"/>
<name>K5WLZ2_PHACS</name>
<dbReference type="AlphaFoldDB" id="K5WLZ2"/>
<evidence type="ECO:0000313" key="1">
    <source>
        <dbReference type="EMBL" id="EKM60445.1"/>
    </source>
</evidence>
<dbReference type="InParanoid" id="K5WLZ2"/>
<dbReference type="OrthoDB" id="298012at2759"/>
<evidence type="ECO:0000313" key="2">
    <source>
        <dbReference type="Proteomes" id="UP000008370"/>
    </source>
</evidence>
<dbReference type="GeneID" id="18913798"/>